<evidence type="ECO:0000256" key="1">
    <source>
        <dbReference type="SAM" id="MobiDB-lite"/>
    </source>
</evidence>
<name>A0A409WQZ2_9AGAR</name>
<accession>A0A409WQZ2</accession>
<reference evidence="2 3" key="1">
    <citation type="journal article" date="2018" name="Evol. Lett.">
        <title>Horizontal gene cluster transfer increased hallucinogenic mushroom diversity.</title>
        <authorList>
            <person name="Reynolds H.T."/>
            <person name="Vijayakumar V."/>
            <person name="Gluck-Thaler E."/>
            <person name="Korotkin H.B."/>
            <person name="Matheny P.B."/>
            <person name="Slot J.C."/>
        </authorList>
    </citation>
    <scope>NUCLEOTIDE SEQUENCE [LARGE SCALE GENOMIC DNA]</scope>
    <source>
        <strain evidence="2 3">2629</strain>
    </source>
</reference>
<feature type="compositionally biased region" description="Pro residues" evidence="1">
    <location>
        <begin position="767"/>
        <end position="777"/>
    </location>
</feature>
<evidence type="ECO:0000313" key="3">
    <source>
        <dbReference type="Proteomes" id="UP000284842"/>
    </source>
</evidence>
<evidence type="ECO:0000313" key="2">
    <source>
        <dbReference type="EMBL" id="PPQ80934.1"/>
    </source>
</evidence>
<feature type="compositionally biased region" description="Acidic residues" evidence="1">
    <location>
        <begin position="747"/>
        <end position="758"/>
    </location>
</feature>
<dbReference type="OrthoDB" id="3048541at2759"/>
<dbReference type="InParanoid" id="A0A409WQZ2"/>
<dbReference type="EMBL" id="NHTK01005328">
    <property type="protein sequence ID" value="PPQ80934.1"/>
    <property type="molecule type" value="Genomic_DNA"/>
</dbReference>
<feature type="compositionally biased region" description="Basic residues" evidence="1">
    <location>
        <begin position="1273"/>
        <end position="1282"/>
    </location>
</feature>
<keyword evidence="3" id="KW-1185">Reference proteome</keyword>
<organism evidence="2 3">
    <name type="scientific">Panaeolus cyanescens</name>
    <dbReference type="NCBI Taxonomy" id="181874"/>
    <lineage>
        <taxon>Eukaryota</taxon>
        <taxon>Fungi</taxon>
        <taxon>Dikarya</taxon>
        <taxon>Basidiomycota</taxon>
        <taxon>Agaricomycotina</taxon>
        <taxon>Agaricomycetes</taxon>
        <taxon>Agaricomycetidae</taxon>
        <taxon>Agaricales</taxon>
        <taxon>Agaricineae</taxon>
        <taxon>Galeropsidaceae</taxon>
        <taxon>Panaeolus</taxon>
    </lineage>
</organism>
<feature type="region of interest" description="Disordered" evidence="1">
    <location>
        <begin position="1260"/>
        <end position="1282"/>
    </location>
</feature>
<gene>
    <name evidence="2" type="ORF">CVT24_012865</name>
</gene>
<feature type="region of interest" description="Disordered" evidence="1">
    <location>
        <begin position="990"/>
        <end position="1012"/>
    </location>
</feature>
<sequence>MFEWTAGSIWATYCYQQHDNDSYDWRPVRYLGNNTIVLRSKQCKQKLVTTKENENGRCAKCASLLFSRSVLRSLERAKNAKPHTPYKFLTPNQLIAALRSSGGKVKRLEAENTSLRRVIFRLRAKRNAWQSITMKIAHNDIPGASQAIEIALNHKESPEAVLECLDAICQGLYRPTGNWNSRDLDVAFLVKALGGPLLLYTMQKAKHFPSRTTLSRRKKMKKIPELLVSIDRPTREEIQHNIEQFLGEKSGRKPPKNIEVGLNLMIDGIALEEVPRYDRKRNAVLGLCHEHSSGQNKHVHKFSDLSKLRAGLESGHWHRSKDGVVLAIAPVTAEENYDPIPLLLFGSCKSETEEAITSIISDFLDVFNSHSMGRARWGPILEFSTDGEAGFRGARFNLGLQTPMAEIPALNDALPVLSEIKGFNLYSAPDGMVTSCDPKHIVKRLASSVRSDSAIQLGDTIIKKADVRSVFLSSGIAPEKVNKLLDPLDKQNVPVAVNVIEEMERLDLSLLRDRLNPSEFRKAQRIRTLGKIFSYFVAPFTNVRMSLSEQICSLATYMYVVFALEHNYGGKFMKGFLYGDSMSIVKSIIILAARLQKVDPDILFYIFLIGTDRIEGLFSYVRTQDHARNVDIFQLCHKICIAAEIAAIFERYPDLYRGHRRRNMADKDGVDHVNPKSWLGDVKLANIDIVRCTSQGLENAKRFLNDELGIQFDFEATFSNEGIDVLRPHGSYIGSRAADKHLNDSQPDSEDLDNDMFDEPSSLSNIPTPPLDNPFVPPSDEETAAFEFDSDLNPNEDHSDHSEMSNAERPTGGNPELIEYEGKMYYKSSMVATILISDSARKVTIRPYRAAGFSMKDIMKFRLGTTSKDGGGSHVEDDSTPILSSDLGATVVRVGNILCLAVIEVQHFLIEGSRYPVYEISESQLDNKATTVIGYALELTRLPDQNCWMWTQKYIPQLRETSQPLSAPTDKDFAISISGPHFYPICGTSTLSQSSHDDRSNPTIPDTPDNENQTPTWIINHSLLSETMNLIWDTLNIGDGGQATLSTLQTLPTFDQLQLPYRSCCVEPELFFSRNLTGSQFKKHKADDEVKCRCCNITVKLRSMRDHVAKHILRSMRTVEDSLLPAGFQIGANPCGWCGLDDCEYHHEKMVYTTAARFNSKRRSSTNVPVPCSLCAQKSPDPSQLPTFWKYNLLHHMLTNHLTPECTLPPCPPEMVVSCHIRREEELYMGIAKQHTDRFRDLAHVPNSDDIDVIAADLKRRERSASNATTKVGRGKKKKKNK</sequence>
<protein>
    <submittedName>
        <fullName evidence="2">Uncharacterized protein</fullName>
    </submittedName>
</protein>
<dbReference type="STRING" id="181874.A0A409WQZ2"/>
<feature type="compositionally biased region" description="Acidic residues" evidence="1">
    <location>
        <begin position="779"/>
        <end position="790"/>
    </location>
</feature>
<proteinExistence type="predicted"/>
<feature type="region of interest" description="Disordered" evidence="1">
    <location>
        <begin position="739"/>
        <end position="816"/>
    </location>
</feature>
<comment type="caution">
    <text evidence="2">The sequence shown here is derived from an EMBL/GenBank/DDBJ whole genome shotgun (WGS) entry which is preliminary data.</text>
</comment>
<dbReference type="Proteomes" id="UP000284842">
    <property type="component" value="Unassembled WGS sequence"/>
</dbReference>